<dbReference type="Pfam" id="PF00648">
    <property type="entry name" value="Peptidase_C2"/>
    <property type="match status" value="1"/>
</dbReference>
<dbReference type="CDD" id="cd00044">
    <property type="entry name" value="CysPc"/>
    <property type="match status" value="1"/>
</dbReference>
<evidence type="ECO:0000313" key="9">
    <source>
        <dbReference type="Proteomes" id="UP000694417"/>
    </source>
</evidence>
<evidence type="ECO:0000256" key="6">
    <source>
        <dbReference type="PROSITE-ProRule" id="PRU00239"/>
    </source>
</evidence>
<dbReference type="PROSITE" id="PS00139">
    <property type="entry name" value="THIOL_PROTEASE_CYS"/>
    <property type="match status" value="1"/>
</dbReference>
<feature type="domain" description="Calpain catalytic" evidence="7">
    <location>
        <begin position="15"/>
        <end position="191"/>
    </location>
</feature>
<dbReference type="InterPro" id="IPR022684">
    <property type="entry name" value="Calpain_cysteine_protease"/>
</dbReference>
<comment type="caution">
    <text evidence="6">Lacks conserved residue(s) required for the propagation of feature annotation.</text>
</comment>
<dbReference type="InterPro" id="IPR000169">
    <property type="entry name" value="Pept_cys_AS"/>
</dbReference>
<gene>
    <name evidence="8" type="primary">CAPN10</name>
</gene>
<feature type="active site" evidence="5">
    <location>
        <position position="75"/>
    </location>
</feature>
<keyword evidence="2" id="KW-0645">Protease</keyword>
<dbReference type="SUPFAM" id="SSF54001">
    <property type="entry name" value="Cysteine proteinases"/>
    <property type="match status" value="1"/>
</dbReference>
<keyword evidence="9" id="KW-1185">Reference proteome</keyword>
<reference evidence="8" key="2">
    <citation type="submission" date="2025-09" db="UniProtKB">
        <authorList>
            <consortium name="Ensembl"/>
        </authorList>
    </citation>
    <scope>IDENTIFICATION</scope>
</reference>
<dbReference type="Ensembl" id="ENSUPAT00010019501.1">
    <property type="protein sequence ID" value="ENSUPAP00010017107.1"/>
    <property type="gene ID" value="ENSUPAG00010013624.1"/>
</dbReference>
<evidence type="ECO:0000256" key="5">
    <source>
        <dbReference type="PIRSR" id="PIRSR622684-1"/>
    </source>
</evidence>
<dbReference type="GO" id="GO:0004198">
    <property type="term" value="F:calcium-dependent cysteine-type endopeptidase activity"/>
    <property type="evidence" value="ECO:0007669"/>
    <property type="project" value="InterPro"/>
</dbReference>
<proteinExistence type="inferred from homology"/>
<evidence type="ECO:0000256" key="3">
    <source>
        <dbReference type="ARBA" id="ARBA00022801"/>
    </source>
</evidence>
<keyword evidence="4" id="KW-0788">Thiol protease</keyword>
<comment type="similarity">
    <text evidence="1">Belongs to the peptidase C2 family.</text>
</comment>
<dbReference type="SMART" id="SM00230">
    <property type="entry name" value="CysPc"/>
    <property type="match status" value="1"/>
</dbReference>
<protein>
    <submittedName>
        <fullName evidence="8">Calpain 10</fullName>
    </submittedName>
</protein>
<evidence type="ECO:0000313" key="8">
    <source>
        <dbReference type="Ensembl" id="ENSUPAP00010017107.1"/>
    </source>
</evidence>
<dbReference type="GO" id="GO:0006508">
    <property type="term" value="P:proteolysis"/>
    <property type="evidence" value="ECO:0007669"/>
    <property type="project" value="UniProtKB-KW"/>
</dbReference>
<dbReference type="AlphaFoldDB" id="A0A8D2HT33"/>
<dbReference type="GO" id="GO:0005737">
    <property type="term" value="C:cytoplasm"/>
    <property type="evidence" value="ECO:0007669"/>
    <property type="project" value="TreeGrafter"/>
</dbReference>
<dbReference type="InterPro" id="IPR001300">
    <property type="entry name" value="Peptidase_C2_calpain_cat"/>
</dbReference>
<dbReference type="PANTHER" id="PTHR10183">
    <property type="entry name" value="CALPAIN"/>
    <property type="match status" value="1"/>
</dbReference>
<dbReference type="InterPro" id="IPR038765">
    <property type="entry name" value="Papain-like_cys_pep_sf"/>
</dbReference>
<dbReference type="Proteomes" id="UP000694417">
    <property type="component" value="Unplaced"/>
</dbReference>
<dbReference type="PANTHER" id="PTHR10183:SF30">
    <property type="entry name" value="CALPAIN-10"/>
    <property type="match status" value="1"/>
</dbReference>
<keyword evidence="3" id="KW-0378">Hydrolase</keyword>
<name>A0A8D2HT33_UROPR</name>
<evidence type="ECO:0000256" key="4">
    <source>
        <dbReference type="ARBA" id="ARBA00022807"/>
    </source>
</evidence>
<reference evidence="8" key="1">
    <citation type="submission" date="2025-08" db="UniProtKB">
        <authorList>
            <consortium name="Ensembl"/>
        </authorList>
    </citation>
    <scope>IDENTIFICATION</scope>
</reference>
<evidence type="ECO:0000256" key="2">
    <source>
        <dbReference type="ARBA" id="ARBA00022670"/>
    </source>
</evidence>
<dbReference type="PROSITE" id="PS50203">
    <property type="entry name" value="CALPAIN_CAT"/>
    <property type="match status" value="1"/>
</dbReference>
<dbReference type="GeneTree" id="ENSGT00940000159706"/>
<organism evidence="8 9">
    <name type="scientific">Urocitellus parryii</name>
    <name type="common">Arctic ground squirrel</name>
    <name type="synonym">Spermophilus parryii</name>
    <dbReference type="NCBI Taxonomy" id="9999"/>
    <lineage>
        <taxon>Eukaryota</taxon>
        <taxon>Metazoa</taxon>
        <taxon>Chordata</taxon>
        <taxon>Craniata</taxon>
        <taxon>Vertebrata</taxon>
        <taxon>Euteleostomi</taxon>
        <taxon>Mammalia</taxon>
        <taxon>Eutheria</taxon>
        <taxon>Euarchontoglires</taxon>
        <taxon>Glires</taxon>
        <taxon>Rodentia</taxon>
        <taxon>Sciuromorpha</taxon>
        <taxon>Sciuridae</taxon>
        <taxon>Xerinae</taxon>
        <taxon>Marmotini</taxon>
        <taxon>Urocitellus</taxon>
    </lineage>
</organism>
<dbReference type="PRINTS" id="PR00704">
    <property type="entry name" value="CALPAIN"/>
</dbReference>
<accession>A0A8D2HT33</accession>
<evidence type="ECO:0000256" key="1">
    <source>
        <dbReference type="ARBA" id="ARBA00007623"/>
    </source>
</evidence>
<sequence>MLAGRGEAPAPARELFRDAAFPASDSSLFFNLSTPLAQFREDITWRRPQEICATPRLFPDNPWEGQVKQGLLGDCWFLCACAALQKSRHLLDQVFPPGQPSWSDQTYCGLFTCRIWQFGRWEEVTIDDRLPCLAGRLCFSRCQREDVFWLPLLEKVYAKVYGSYEHLWAGQVADALVDLTGGLAERWSLKDLAGTSGQQDRPHGWEHRTCRQLLRLKDQCLISCSVLSPRAGKAVAAGAPSTRCLGALPLLQ</sequence>
<evidence type="ECO:0000259" key="7">
    <source>
        <dbReference type="PROSITE" id="PS50203"/>
    </source>
</evidence>